<evidence type="ECO:0000256" key="10">
    <source>
        <dbReference type="ARBA" id="ARBA00022777"/>
    </source>
</evidence>
<dbReference type="GO" id="GO:0090141">
    <property type="term" value="P:positive regulation of mitochondrial fission"/>
    <property type="evidence" value="ECO:0007669"/>
    <property type="project" value="TreeGrafter"/>
</dbReference>
<accession>A0A564Y8N0</accession>
<comment type="catalytic activity">
    <reaction evidence="18">
        <text>L-seryl-[protein] + ATP = O-phospho-L-seryl-[protein] + ADP + H(+)</text>
        <dbReference type="Rhea" id="RHEA:17989"/>
        <dbReference type="Rhea" id="RHEA-COMP:9863"/>
        <dbReference type="Rhea" id="RHEA-COMP:11604"/>
        <dbReference type="ChEBI" id="CHEBI:15378"/>
        <dbReference type="ChEBI" id="CHEBI:29999"/>
        <dbReference type="ChEBI" id="CHEBI:30616"/>
        <dbReference type="ChEBI" id="CHEBI:83421"/>
        <dbReference type="ChEBI" id="CHEBI:456216"/>
        <dbReference type="EC" id="2.7.11.1"/>
    </reaction>
</comment>
<evidence type="ECO:0000256" key="5">
    <source>
        <dbReference type="ARBA" id="ARBA00012513"/>
    </source>
</evidence>
<evidence type="ECO:0000313" key="21">
    <source>
        <dbReference type="Proteomes" id="UP000321570"/>
    </source>
</evidence>
<name>A0A564Y8N0_HYMDI</name>
<dbReference type="GO" id="GO:0005829">
    <property type="term" value="C:cytosol"/>
    <property type="evidence" value="ECO:0007669"/>
    <property type="project" value="UniProtKB-SubCell"/>
</dbReference>
<dbReference type="AlphaFoldDB" id="A0A564Y8N0"/>
<dbReference type="SMART" id="SM00220">
    <property type="entry name" value="S_TKc"/>
    <property type="match status" value="1"/>
</dbReference>
<comment type="catalytic activity">
    <reaction evidence="17">
        <text>L-threonyl-[protein] + ATP = O-phospho-L-threonyl-[protein] + ADP + H(+)</text>
        <dbReference type="Rhea" id="RHEA:46608"/>
        <dbReference type="Rhea" id="RHEA-COMP:11060"/>
        <dbReference type="Rhea" id="RHEA-COMP:11605"/>
        <dbReference type="ChEBI" id="CHEBI:15378"/>
        <dbReference type="ChEBI" id="CHEBI:30013"/>
        <dbReference type="ChEBI" id="CHEBI:30616"/>
        <dbReference type="ChEBI" id="CHEBI:61977"/>
        <dbReference type="ChEBI" id="CHEBI:456216"/>
        <dbReference type="EC" id="2.7.11.1"/>
    </reaction>
</comment>
<dbReference type="SUPFAM" id="SSF56112">
    <property type="entry name" value="Protein kinase-like (PK-like)"/>
    <property type="match status" value="1"/>
</dbReference>
<dbReference type="InterPro" id="IPR051511">
    <property type="entry name" value="MitoQC_Scaffold_Kinases"/>
</dbReference>
<evidence type="ECO:0000256" key="11">
    <source>
        <dbReference type="ARBA" id="ARBA00022787"/>
    </source>
</evidence>
<dbReference type="GO" id="GO:0004674">
    <property type="term" value="F:protein serine/threonine kinase activity"/>
    <property type="evidence" value="ECO:0007669"/>
    <property type="project" value="UniProtKB-KW"/>
</dbReference>
<evidence type="ECO:0000256" key="9">
    <source>
        <dbReference type="ARBA" id="ARBA00022741"/>
    </source>
</evidence>
<keyword evidence="6" id="KW-0723">Serine/threonine-protein kinase</keyword>
<keyword evidence="8" id="KW-0479">Metal-binding</keyword>
<keyword evidence="14" id="KW-0460">Magnesium</keyword>
<dbReference type="InterPro" id="IPR011009">
    <property type="entry name" value="Kinase-like_dom_sf"/>
</dbReference>
<evidence type="ECO:0000256" key="13">
    <source>
        <dbReference type="ARBA" id="ARBA00022840"/>
    </source>
</evidence>
<evidence type="ECO:0000256" key="1">
    <source>
        <dbReference type="ARBA" id="ARBA00001946"/>
    </source>
</evidence>
<dbReference type="PANTHER" id="PTHR22972">
    <property type="entry name" value="SERINE/THREONINE PROTEIN KINASE"/>
    <property type="match status" value="1"/>
</dbReference>
<keyword evidence="7" id="KW-0808">Transferase</keyword>
<evidence type="ECO:0000256" key="2">
    <source>
        <dbReference type="ARBA" id="ARBA00004434"/>
    </source>
</evidence>
<keyword evidence="9" id="KW-0547">Nucleotide-binding</keyword>
<dbReference type="PANTHER" id="PTHR22972:SF7">
    <property type="entry name" value="SERINE_THREONINE-PROTEIN KINASE PINK1, MITOCHONDRIAL"/>
    <property type="match status" value="1"/>
</dbReference>
<proteinExistence type="predicted"/>
<dbReference type="GO" id="GO:0046872">
    <property type="term" value="F:metal ion binding"/>
    <property type="evidence" value="ECO:0007669"/>
    <property type="project" value="UniProtKB-KW"/>
</dbReference>
<evidence type="ECO:0000256" key="14">
    <source>
        <dbReference type="ARBA" id="ARBA00022842"/>
    </source>
</evidence>
<dbReference type="PROSITE" id="PS50011">
    <property type="entry name" value="PROTEIN_KINASE_DOM"/>
    <property type="match status" value="1"/>
</dbReference>
<evidence type="ECO:0000256" key="6">
    <source>
        <dbReference type="ARBA" id="ARBA00022527"/>
    </source>
</evidence>
<dbReference type="GO" id="GO:0000422">
    <property type="term" value="P:autophagy of mitochondrion"/>
    <property type="evidence" value="ECO:0007669"/>
    <property type="project" value="TreeGrafter"/>
</dbReference>
<evidence type="ECO:0000313" key="20">
    <source>
        <dbReference type="EMBL" id="VUZ43309.1"/>
    </source>
</evidence>
<evidence type="ECO:0000256" key="8">
    <source>
        <dbReference type="ARBA" id="ARBA00022723"/>
    </source>
</evidence>
<dbReference type="EC" id="2.7.11.1" evidence="5"/>
<keyword evidence="10" id="KW-0418">Kinase</keyword>
<protein>
    <recommendedName>
        <fullName evidence="5">non-specific serine/threonine protein kinase</fullName>
        <ecNumber evidence="5">2.7.11.1</ecNumber>
    </recommendedName>
</protein>
<evidence type="ECO:0000259" key="19">
    <source>
        <dbReference type="PROSITE" id="PS50011"/>
    </source>
</evidence>
<evidence type="ECO:0000256" key="7">
    <source>
        <dbReference type="ARBA" id="ARBA00022679"/>
    </source>
</evidence>
<dbReference type="GO" id="GO:0042981">
    <property type="term" value="P:regulation of apoptotic process"/>
    <property type="evidence" value="ECO:0007669"/>
    <property type="project" value="TreeGrafter"/>
</dbReference>
<keyword evidence="15" id="KW-0809">Transit peptide</keyword>
<dbReference type="GO" id="GO:0005524">
    <property type="term" value="F:ATP binding"/>
    <property type="evidence" value="ECO:0007669"/>
    <property type="project" value="UniProtKB-KW"/>
</dbReference>
<evidence type="ECO:0000256" key="3">
    <source>
        <dbReference type="ARBA" id="ARBA00004514"/>
    </source>
</evidence>
<keyword evidence="11" id="KW-1000">Mitochondrion outer membrane</keyword>
<dbReference type="GO" id="GO:0005743">
    <property type="term" value="C:mitochondrial inner membrane"/>
    <property type="evidence" value="ECO:0007669"/>
    <property type="project" value="UniProtKB-SubCell"/>
</dbReference>
<evidence type="ECO:0000256" key="12">
    <source>
        <dbReference type="ARBA" id="ARBA00022792"/>
    </source>
</evidence>
<evidence type="ECO:0000256" key="17">
    <source>
        <dbReference type="ARBA" id="ARBA00047899"/>
    </source>
</evidence>
<keyword evidence="13" id="KW-0067">ATP-binding</keyword>
<comment type="cofactor">
    <cofactor evidence="1">
        <name>Mg(2+)</name>
        <dbReference type="ChEBI" id="CHEBI:18420"/>
    </cofactor>
</comment>
<gene>
    <name evidence="20" type="ORF">WMSIL1_LOCUS3947</name>
</gene>
<dbReference type="GO" id="GO:0005741">
    <property type="term" value="C:mitochondrial outer membrane"/>
    <property type="evidence" value="ECO:0007669"/>
    <property type="project" value="UniProtKB-SubCell"/>
</dbReference>
<organism evidence="20 21">
    <name type="scientific">Hymenolepis diminuta</name>
    <name type="common">Rat tapeworm</name>
    <dbReference type="NCBI Taxonomy" id="6216"/>
    <lineage>
        <taxon>Eukaryota</taxon>
        <taxon>Metazoa</taxon>
        <taxon>Spiralia</taxon>
        <taxon>Lophotrochozoa</taxon>
        <taxon>Platyhelminthes</taxon>
        <taxon>Cestoda</taxon>
        <taxon>Eucestoda</taxon>
        <taxon>Cyclophyllidea</taxon>
        <taxon>Hymenolepididae</taxon>
        <taxon>Hymenolepis</taxon>
    </lineage>
</organism>
<evidence type="ECO:0000256" key="15">
    <source>
        <dbReference type="ARBA" id="ARBA00022946"/>
    </source>
</evidence>
<keyword evidence="16" id="KW-0496">Mitochondrion</keyword>
<reference evidence="20 21" key="1">
    <citation type="submission" date="2019-07" db="EMBL/GenBank/DDBJ databases">
        <authorList>
            <person name="Jastrzebski P J."/>
            <person name="Paukszto L."/>
            <person name="Jastrzebski P J."/>
        </authorList>
    </citation>
    <scope>NUCLEOTIDE SEQUENCE [LARGE SCALE GENOMIC DNA]</scope>
    <source>
        <strain evidence="20 21">WMS-il1</strain>
    </source>
</reference>
<dbReference type="EMBL" id="CABIJS010000111">
    <property type="protein sequence ID" value="VUZ43309.1"/>
    <property type="molecule type" value="Genomic_DNA"/>
</dbReference>
<dbReference type="InterPro" id="IPR000719">
    <property type="entry name" value="Prot_kinase_dom"/>
</dbReference>
<evidence type="ECO:0000256" key="18">
    <source>
        <dbReference type="ARBA" id="ARBA00048679"/>
    </source>
</evidence>
<comment type="subcellular location">
    <subcellularLocation>
        <location evidence="3">Cytoplasm</location>
        <location evidence="3">Cytosol</location>
    </subcellularLocation>
    <subcellularLocation>
        <location evidence="2">Mitochondrion inner membrane</location>
        <topology evidence="2">Single-pass membrane protein</topology>
    </subcellularLocation>
    <subcellularLocation>
        <location evidence="4">Mitochondrion outer membrane</location>
        <topology evidence="4">Single-pass membrane protein</topology>
    </subcellularLocation>
</comment>
<keyword evidence="21" id="KW-1185">Reference proteome</keyword>
<dbReference type="Gene3D" id="1.10.510.10">
    <property type="entry name" value="Transferase(Phosphotransferase) domain 1"/>
    <property type="match status" value="1"/>
</dbReference>
<dbReference type="Pfam" id="PF00069">
    <property type="entry name" value="Pkinase"/>
    <property type="match status" value="1"/>
</dbReference>
<dbReference type="InterPro" id="IPR008271">
    <property type="entry name" value="Ser/Thr_kinase_AS"/>
</dbReference>
<sequence>MIKTILHFVKSFSKIRFSYKIGRQLLLKAPYYQVKPGLKRVLLSTNRYGSQCISLVQRMGKLFFTPVTHARPNSLIRAFNSVSTLVRFRYETPLNDISFSDIYSPLRPYDKLRSNFVNNLRFASIKLGKYISKGAHGAVWAAQCPTDSSTVDHGAEGESNEIVVKVLYNYYASSTDRDEQPHLTSPDQWILLHEQRRREVDLRPPDRHPNIVPILRDFFDRVPSSGKGATLERVEDFPEGFGGEAHTYYLVMPRFDGSLENLVEGKWKPVGTLSPNIDSVSSPTRQEVKIKELEKTTVEISVPSSPTFSLPPEEAIGVAVQMIEAVAHLERYHIAHRDIKPSNFLIKSRGPSSRSNLLNGELAKLANTRLQVALTDFGCAIRTDTALADGNILSHTGNTSLWAPEVAEYFAKQNQRGNNCDTTAVYKRSDLWATATIVYQLFGERNPFLSGKLASKDYTESQLPEVPAKAPTVLSWLLGVCLRRDPSFRPSARQVADILHTWCLLQLLKRILPGDQYKDVVPRIPLPAELLADKFINSAKSNKDIKEVWIEIEMQAMRFARRLRRQSRWPQHNDDSLRDSLVRLLELLWATDFLLGPAKAGLGIRSLFYQRIGLEQFAYCLAFVQLAENRPLIY</sequence>
<feature type="domain" description="Protein kinase" evidence="19">
    <location>
        <begin position="125"/>
        <end position="503"/>
    </location>
</feature>
<evidence type="ECO:0000256" key="4">
    <source>
        <dbReference type="ARBA" id="ARBA00004572"/>
    </source>
</evidence>
<keyword evidence="12" id="KW-0472">Membrane</keyword>
<evidence type="ECO:0000256" key="16">
    <source>
        <dbReference type="ARBA" id="ARBA00023128"/>
    </source>
</evidence>
<dbReference type="Proteomes" id="UP000321570">
    <property type="component" value="Unassembled WGS sequence"/>
</dbReference>
<dbReference type="PROSITE" id="PS00108">
    <property type="entry name" value="PROTEIN_KINASE_ST"/>
    <property type="match status" value="1"/>
</dbReference>
<keyword evidence="12" id="KW-0999">Mitochondrion inner membrane</keyword>